<dbReference type="EMBL" id="VBOZ01000009">
    <property type="protein sequence ID" value="TMQ66304.1"/>
    <property type="molecule type" value="Genomic_DNA"/>
</dbReference>
<dbReference type="SMART" id="SM00754">
    <property type="entry name" value="CHRD"/>
    <property type="match status" value="1"/>
</dbReference>
<comment type="caution">
    <text evidence="4">The sequence shown here is derived from an EMBL/GenBank/DDBJ whole genome shotgun (WGS) entry which is preliminary data.</text>
</comment>
<organism evidence="4 5">
    <name type="scientific">Eiseniibacteriota bacterium</name>
    <dbReference type="NCBI Taxonomy" id="2212470"/>
    <lineage>
        <taxon>Bacteria</taxon>
        <taxon>Candidatus Eiseniibacteriota</taxon>
    </lineage>
</organism>
<evidence type="ECO:0000259" key="3">
    <source>
        <dbReference type="PROSITE" id="PS50933"/>
    </source>
</evidence>
<evidence type="ECO:0000313" key="4">
    <source>
        <dbReference type="EMBL" id="TMQ66304.1"/>
    </source>
</evidence>
<keyword evidence="2" id="KW-0732">Signal</keyword>
<dbReference type="Pfam" id="PF07452">
    <property type="entry name" value="CHRD"/>
    <property type="match status" value="1"/>
</dbReference>
<feature type="signal peptide" evidence="2">
    <location>
        <begin position="1"/>
        <end position="25"/>
    </location>
</feature>
<evidence type="ECO:0000313" key="5">
    <source>
        <dbReference type="Proteomes" id="UP000317691"/>
    </source>
</evidence>
<gene>
    <name evidence="4" type="ORF">E6K79_02830</name>
</gene>
<feature type="domain" description="CHRD" evidence="3">
    <location>
        <begin position="26"/>
        <end position="170"/>
    </location>
</feature>
<sequence length="170" mass="17441">MSRIRNLGLVVATLLLVGVPLMAHAETKVFRAHLTGDQVVPARVTQANGQAHFAVSQDQAQVEFRVTVTNIENVVAAHIFLGAPGENGAIVATLYGPVAPAGGKKTGVLATGTITASNLVGSLAGRPMSELIAAMKAGTAYVSVLTDDGQGAPDEKPGDFSTGEIRGQIQ</sequence>
<dbReference type="Proteomes" id="UP000317691">
    <property type="component" value="Unassembled WGS sequence"/>
</dbReference>
<name>A0A538TRQ9_UNCEI</name>
<dbReference type="PROSITE" id="PS50933">
    <property type="entry name" value="CHRD"/>
    <property type="match status" value="1"/>
</dbReference>
<feature type="chain" id="PRO_5021697532" evidence="2">
    <location>
        <begin position="26"/>
        <end position="170"/>
    </location>
</feature>
<feature type="region of interest" description="Disordered" evidence="1">
    <location>
        <begin position="147"/>
        <end position="170"/>
    </location>
</feature>
<dbReference type="AlphaFoldDB" id="A0A538TRQ9"/>
<evidence type="ECO:0000256" key="2">
    <source>
        <dbReference type="SAM" id="SignalP"/>
    </source>
</evidence>
<evidence type="ECO:0000256" key="1">
    <source>
        <dbReference type="SAM" id="MobiDB-lite"/>
    </source>
</evidence>
<proteinExistence type="predicted"/>
<protein>
    <submittedName>
        <fullName evidence="4">CHRD domain-containing protein</fullName>
    </submittedName>
</protein>
<accession>A0A538TRQ9</accession>
<dbReference type="InterPro" id="IPR010895">
    <property type="entry name" value="CHRD"/>
</dbReference>
<reference evidence="4 5" key="1">
    <citation type="journal article" date="2019" name="Nat. Microbiol.">
        <title>Mediterranean grassland soil C-N compound turnover is dependent on rainfall and depth, and is mediated by genomically divergent microorganisms.</title>
        <authorList>
            <person name="Diamond S."/>
            <person name="Andeer P.F."/>
            <person name="Li Z."/>
            <person name="Crits-Christoph A."/>
            <person name="Burstein D."/>
            <person name="Anantharaman K."/>
            <person name="Lane K.R."/>
            <person name="Thomas B.C."/>
            <person name="Pan C."/>
            <person name="Northen T.R."/>
            <person name="Banfield J.F."/>
        </authorList>
    </citation>
    <scope>NUCLEOTIDE SEQUENCE [LARGE SCALE GENOMIC DNA]</scope>
    <source>
        <strain evidence="4">WS_9</strain>
    </source>
</reference>